<organism evidence="2 3">
    <name type="scientific">Lojkania enalia</name>
    <dbReference type="NCBI Taxonomy" id="147567"/>
    <lineage>
        <taxon>Eukaryota</taxon>
        <taxon>Fungi</taxon>
        <taxon>Dikarya</taxon>
        <taxon>Ascomycota</taxon>
        <taxon>Pezizomycotina</taxon>
        <taxon>Dothideomycetes</taxon>
        <taxon>Pleosporomycetidae</taxon>
        <taxon>Pleosporales</taxon>
        <taxon>Pleosporales incertae sedis</taxon>
        <taxon>Lojkania</taxon>
    </lineage>
</organism>
<sequence>MVGDSSAFRFCPVSASDSFFLALGVSGFALGFSADCSISAFLGSSRASAVGFSLSPSELFSVSALGSCLLSSGLSALSGLGCSLSASLDCFAWGSSADSATPFCFSCSSAFFSSMGFSNSAGFSSADGASSISKSFCSGPSCCCSSSISGALSPESPFACFPFVPLAFSSISTSCARFTTSFPGLSMCTAGSLGSAFFLMVLPLFDSMASSPCSLTSVTSPLGRDPDHCHETINNETLALEQY</sequence>
<protein>
    <submittedName>
        <fullName evidence="2">Uncharacterized protein</fullName>
    </submittedName>
</protein>
<dbReference type="OrthoDB" id="10630529at2759"/>
<evidence type="ECO:0000256" key="1">
    <source>
        <dbReference type="SAM" id="Phobius"/>
    </source>
</evidence>
<comment type="caution">
    <text evidence="2">The sequence shown here is derived from an EMBL/GenBank/DDBJ whole genome shotgun (WGS) entry which is preliminary data.</text>
</comment>
<feature type="transmembrane region" description="Helical" evidence="1">
    <location>
        <begin position="184"/>
        <end position="205"/>
    </location>
</feature>
<keyword evidence="1" id="KW-1133">Transmembrane helix</keyword>
<keyword evidence="1" id="KW-0812">Transmembrane</keyword>
<evidence type="ECO:0000313" key="3">
    <source>
        <dbReference type="Proteomes" id="UP000800093"/>
    </source>
</evidence>
<proteinExistence type="predicted"/>
<accession>A0A9P4KG15</accession>
<feature type="transmembrane region" description="Helical" evidence="1">
    <location>
        <begin position="20"/>
        <end position="42"/>
    </location>
</feature>
<reference evidence="3" key="1">
    <citation type="journal article" date="2020" name="Stud. Mycol.">
        <title>101 Dothideomycetes genomes: A test case for predicting lifestyles and emergence of pathogens.</title>
        <authorList>
            <person name="Haridas S."/>
            <person name="Albert R."/>
            <person name="Binder M."/>
            <person name="Bloem J."/>
            <person name="LaButti K."/>
            <person name="Salamov A."/>
            <person name="Andreopoulos B."/>
            <person name="Baker S."/>
            <person name="Barry K."/>
            <person name="Bills G."/>
            <person name="Bluhm B."/>
            <person name="Cannon C."/>
            <person name="Castanera R."/>
            <person name="Culley D."/>
            <person name="Daum C."/>
            <person name="Ezra D."/>
            <person name="Gonzalez J."/>
            <person name="Henrissat B."/>
            <person name="Kuo A."/>
            <person name="Liang C."/>
            <person name="Lipzen A."/>
            <person name="Lutzoni F."/>
            <person name="Magnuson J."/>
            <person name="Mondo S."/>
            <person name="Nolan M."/>
            <person name="Ohm R."/>
            <person name="Pangilinan J."/>
            <person name="Park H.-J."/>
            <person name="Ramirez L."/>
            <person name="Alfaro M."/>
            <person name="Sun H."/>
            <person name="Tritt A."/>
            <person name="Yoshinaga Y."/>
            <person name="Zwiers L.-H."/>
            <person name="Turgeon B."/>
            <person name="Goodwin S."/>
            <person name="Spatafora J."/>
            <person name="Crous P."/>
            <person name="Grigoriev I."/>
        </authorList>
    </citation>
    <scope>NUCLEOTIDE SEQUENCE [LARGE SCALE GENOMIC DNA]</scope>
    <source>
        <strain evidence="3">CBS 304.66</strain>
    </source>
</reference>
<dbReference type="AlphaFoldDB" id="A0A9P4KG15"/>
<dbReference type="EMBL" id="ML986588">
    <property type="protein sequence ID" value="KAF2267976.1"/>
    <property type="molecule type" value="Genomic_DNA"/>
</dbReference>
<dbReference type="Proteomes" id="UP000800093">
    <property type="component" value="Unassembled WGS sequence"/>
</dbReference>
<keyword evidence="1" id="KW-0472">Membrane</keyword>
<name>A0A9P4KG15_9PLEO</name>
<evidence type="ECO:0000313" key="2">
    <source>
        <dbReference type="EMBL" id="KAF2267976.1"/>
    </source>
</evidence>
<keyword evidence="3" id="KW-1185">Reference proteome</keyword>
<gene>
    <name evidence="2" type="ORF">CC78DRAFT_33318</name>
</gene>